<protein>
    <submittedName>
        <fullName evidence="3">Uncharacterized protein</fullName>
    </submittedName>
</protein>
<name>A0AAW0XBH9_CHEQU</name>
<reference evidence="3" key="2">
    <citation type="submission" date="2024-01" db="EMBL/GenBank/DDBJ databases">
        <authorList>
            <person name="He J."/>
            <person name="Wang M."/>
            <person name="Zheng J."/>
            <person name="Liu Z."/>
        </authorList>
    </citation>
    <scope>NUCLEOTIDE SEQUENCE</scope>
    <source>
        <strain evidence="3">ZL_2023a</strain>
        <tissue evidence="3">Muscle</tissue>
    </source>
</reference>
<keyword evidence="4" id="KW-1185">Reference proteome</keyword>
<evidence type="ECO:0000313" key="3">
    <source>
        <dbReference type="EMBL" id="KAK8737679.1"/>
    </source>
</evidence>
<comment type="caution">
    <text evidence="3">The sequence shown here is derived from an EMBL/GenBank/DDBJ whole genome shotgun (WGS) entry which is preliminary data.</text>
</comment>
<dbReference type="EMBL" id="JARKIK010000041">
    <property type="protein sequence ID" value="KAK8737679.1"/>
    <property type="molecule type" value="Genomic_DNA"/>
</dbReference>
<accession>A0AAW0XBH9</accession>
<dbReference type="EMBL" id="JARKIK010000041">
    <property type="protein sequence ID" value="KAK8737673.1"/>
    <property type="molecule type" value="Genomic_DNA"/>
</dbReference>
<dbReference type="Proteomes" id="UP001445076">
    <property type="component" value="Unassembled WGS sequence"/>
</dbReference>
<sequence>MKQKQSQLKDSLDIMEELISQDEWLISEIDLVSQDVELIREAELEGDRESAGLAGVPCLCCDYQLTPEGLVQLGADLVDVAVHMLNVAVECTPRGEELSSPDTELQELVDELMYRIVELLNLVRVLVEFVGDMMDPTDEALTSVTDSLEHVRDLLDLMGEIDLMGELPSEIDLITRDVKIAFEEGSAGDTELAGLAGLQCLCCELEGDPMDDLLEHLFEMDSDRRGDFLDLMGEFPSEIDVVSRDVKMVCEEGLEDDTEVGGLTGVHCLCCEVHFLTRKSDTG</sequence>
<dbReference type="EMBL" id="JARKIK010000041">
    <property type="protein sequence ID" value="KAK8737674.1"/>
    <property type="molecule type" value="Genomic_DNA"/>
</dbReference>
<reference evidence="3 4" key="1">
    <citation type="journal article" date="2024" name="BMC Genomics">
        <title>Genome assembly of redclaw crayfish (Cherax quadricarinatus) provides insights into its immune adaptation and hypoxia tolerance.</title>
        <authorList>
            <person name="Liu Z."/>
            <person name="Zheng J."/>
            <person name="Li H."/>
            <person name="Fang K."/>
            <person name="Wang S."/>
            <person name="He J."/>
            <person name="Zhou D."/>
            <person name="Weng S."/>
            <person name="Chi M."/>
            <person name="Gu Z."/>
            <person name="He J."/>
            <person name="Li F."/>
            <person name="Wang M."/>
        </authorList>
    </citation>
    <scope>NUCLEOTIDE SEQUENCE [LARGE SCALE GENOMIC DNA]</scope>
    <source>
        <strain evidence="3">ZL_2023a</strain>
    </source>
</reference>
<gene>
    <name evidence="1" type="ORF">OTU49_004182</name>
    <name evidence="2" type="ORF">OTU49_004183</name>
    <name evidence="3" type="ORF">OTU49_004184</name>
</gene>
<evidence type="ECO:0000313" key="4">
    <source>
        <dbReference type="Proteomes" id="UP001445076"/>
    </source>
</evidence>
<evidence type="ECO:0000313" key="2">
    <source>
        <dbReference type="EMBL" id="KAK8737678.1"/>
    </source>
</evidence>
<organism evidence="3 4">
    <name type="scientific">Cherax quadricarinatus</name>
    <name type="common">Australian red claw crayfish</name>
    <dbReference type="NCBI Taxonomy" id="27406"/>
    <lineage>
        <taxon>Eukaryota</taxon>
        <taxon>Metazoa</taxon>
        <taxon>Ecdysozoa</taxon>
        <taxon>Arthropoda</taxon>
        <taxon>Crustacea</taxon>
        <taxon>Multicrustacea</taxon>
        <taxon>Malacostraca</taxon>
        <taxon>Eumalacostraca</taxon>
        <taxon>Eucarida</taxon>
        <taxon>Decapoda</taxon>
        <taxon>Pleocyemata</taxon>
        <taxon>Astacidea</taxon>
        <taxon>Parastacoidea</taxon>
        <taxon>Parastacidae</taxon>
        <taxon>Cherax</taxon>
    </lineage>
</organism>
<dbReference type="EMBL" id="JARKIK010000041">
    <property type="protein sequence ID" value="KAK8737672.1"/>
    <property type="molecule type" value="Genomic_DNA"/>
</dbReference>
<evidence type="ECO:0000313" key="1">
    <source>
        <dbReference type="EMBL" id="KAK8737672.1"/>
    </source>
</evidence>
<proteinExistence type="predicted"/>
<dbReference type="EMBL" id="JARKIK010000041">
    <property type="protein sequence ID" value="KAK8737678.1"/>
    <property type="molecule type" value="Genomic_DNA"/>
</dbReference>
<dbReference type="AlphaFoldDB" id="A0AAW0XBH9"/>